<dbReference type="Pfam" id="PF02037">
    <property type="entry name" value="SAP"/>
    <property type="match status" value="1"/>
</dbReference>
<sequence length="654" mass="71370">MTTDWSKLKVVDLKDELKKRNLPQTGLKADLVARLTAAENEAGSESEATIQDAAASDSPETIEPTQQSPLPLDALPTDPVADLSSIPSPITTTAIPQDESITIEPANTTTAVPQTVLPSEDASHLPSVEPAEAIEDRQKRKRRSQSPVPSADEIAHKRARQDDGEENKEIITTAQDKHWVEKHNGVDAAEVNAEAKEVIASGGVEPGPTIVDTSVGSVEIEGVTTGNDAHAESPSRLRDTRYKDLFRQDTSPSFDKPKEESTTEAGIDAEPDRTINPAIHPATSALYIRNFMRPLNLNALKTHLTNLATAPGQDPDSSVIVSFYLDAIRTHGFFVFTSISAAARVRSAIHDRVWPEEANRKALWADFVPDDKVEEWKTEEQSVGGGRSSTNKWEVVYETDDDRRVTAILQDASGRAMPPPPARKPLIQAAIQAETGIHPDRLMLVDNAEPPRNVPHQSMGMAGAPSGPSARQDREQQAAQNISALDQLFKSTTTKPTLYWQPVSKEIATARLDALFDATTKDTSRHLGEDINRYTFEDDVKLVDRGREIFPGVRAPRRENRGPPPYRGDRGGRGTYGGSYGGGPRGRNEGFDRYGGSSRGRNDGGFDRYGGSSSGRNDGGFDSYGGGSRGRNDGGFDSYRNRRGSWDSRDGRRY</sequence>
<dbReference type="Gene3D" id="1.10.720.30">
    <property type="entry name" value="SAP domain"/>
    <property type="match status" value="1"/>
</dbReference>
<keyword evidence="4" id="KW-1185">Reference proteome</keyword>
<feature type="compositionally biased region" description="Low complexity" evidence="1">
    <location>
        <begin position="38"/>
        <end position="48"/>
    </location>
</feature>
<feature type="compositionally biased region" description="Basic and acidic residues" evidence="1">
    <location>
        <begin position="644"/>
        <end position="654"/>
    </location>
</feature>
<evidence type="ECO:0000313" key="4">
    <source>
        <dbReference type="Proteomes" id="UP000256328"/>
    </source>
</evidence>
<dbReference type="PROSITE" id="PS50800">
    <property type="entry name" value="SAP"/>
    <property type="match status" value="1"/>
</dbReference>
<dbReference type="OrthoDB" id="5348404at2759"/>
<evidence type="ECO:0000256" key="1">
    <source>
        <dbReference type="SAM" id="MobiDB-lite"/>
    </source>
</evidence>
<dbReference type="InterPro" id="IPR032552">
    <property type="entry name" value="RSB_motif"/>
</dbReference>
<feature type="compositionally biased region" description="Basic and acidic residues" evidence="1">
    <location>
        <begin position="153"/>
        <end position="162"/>
    </location>
</feature>
<evidence type="ECO:0000259" key="2">
    <source>
        <dbReference type="PROSITE" id="PS50800"/>
    </source>
</evidence>
<evidence type="ECO:0000313" key="3">
    <source>
        <dbReference type="EMBL" id="RDW61611.1"/>
    </source>
</evidence>
<dbReference type="AlphaFoldDB" id="A0A3D8QIS1"/>
<dbReference type="PANTHER" id="PTHR47031:SF3">
    <property type="entry name" value="SAP DOMAIN-CONTAINING PROTEIN"/>
    <property type="match status" value="1"/>
</dbReference>
<dbReference type="SUPFAM" id="SSF68906">
    <property type="entry name" value="SAP domain"/>
    <property type="match status" value="1"/>
</dbReference>
<dbReference type="InterPro" id="IPR003034">
    <property type="entry name" value="SAP_dom"/>
</dbReference>
<dbReference type="InterPro" id="IPR034257">
    <property type="entry name" value="Acinus_RRM"/>
</dbReference>
<dbReference type="Proteomes" id="UP000256328">
    <property type="component" value="Unassembled WGS sequence"/>
</dbReference>
<dbReference type="InterPro" id="IPR036361">
    <property type="entry name" value="SAP_dom_sf"/>
</dbReference>
<feature type="compositionally biased region" description="Basic and acidic residues" evidence="1">
    <location>
        <begin position="556"/>
        <end position="572"/>
    </location>
</feature>
<feature type="domain" description="SAP" evidence="2">
    <location>
        <begin position="5"/>
        <end position="39"/>
    </location>
</feature>
<dbReference type="Pfam" id="PF16294">
    <property type="entry name" value="RSB_motif"/>
    <property type="match status" value="1"/>
</dbReference>
<feature type="region of interest" description="Disordered" evidence="1">
    <location>
        <begin position="246"/>
        <end position="276"/>
    </location>
</feature>
<name>A0A3D8QIS1_9HELO</name>
<proteinExistence type="predicted"/>
<feature type="compositionally biased region" description="Polar residues" evidence="1">
    <location>
        <begin position="105"/>
        <end position="117"/>
    </location>
</feature>
<dbReference type="CDD" id="cd12432">
    <property type="entry name" value="RRM_ACINU"/>
    <property type="match status" value="1"/>
</dbReference>
<reference evidence="3 4" key="1">
    <citation type="journal article" date="2018" name="IMA Fungus">
        <title>IMA Genome-F 9: Draft genome sequence of Annulohypoxylon stygium, Aspergillus mulundensis, Berkeleyomyces basicola (syn. Thielaviopsis basicola), Ceratocystis smalleyi, two Cercospora beticola strains, Coleophoma cylindrospora, Fusarium fracticaudum, Phialophora cf. hyalina, and Morchella septimelata.</title>
        <authorList>
            <person name="Wingfield B.D."/>
            <person name="Bills G.F."/>
            <person name="Dong Y."/>
            <person name="Huang W."/>
            <person name="Nel W.J."/>
            <person name="Swalarsk-Parry B.S."/>
            <person name="Vaghefi N."/>
            <person name="Wilken P.M."/>
            <person name="An Z."/>
            <person name="de Beer Z.W."/>
            <person name="De Vos L."/>
            <person name="Chen L."/>
            <person name="Duong T.A."/>
            <person name="Gao Y."/>
            <person name="Hammerbacher A."/>
            <person name="Kikkert J.R."/>
            <person name="Li Y."/>
            <person name="Li H."/>
            <person name="Li K."/>
            <person name="Li Q."/>
            <person name="Liu X."/>
            <person name="Ma X."/>
            <person name="Naidoo K."/>
            <person name="Pethybridge S.J."/>
            <person name="Sun J."/>
            <person name="Steenkamp E.T."/>
            <person name="van der Nest M.A."/>
            <person name="van Wyk S."/>
            <person name="Wingfield M.J."/>
            <person name="Xiong C."/>
            <person name="Yue Q."/>
            <person name="Zhang X."/>
        </authorList>
    </citation>
    <scope>NUCLEOTIDE SEQUENCE [LARGE SCALE GENOMIC DNA]</scope>
    <source>
        <strain evidence="3 4">BP5796</strain>
    </source>
</reference>
<comment type="caution">
    <text evidence="3">The sequence shown here is derived from an EMBL/GenBank/DDBJ whole genome shotgun (WGS) entry which is preliminary data.</text>
</comment>
<dbReference type="PANTHER" id="PTHR47031">
    <property type="entry name" value="SAP DNA-BINDING DOMAIN-CONTAINING PROTEIN"/>
    <property type="match status" value="1"/>
</dbReference>
<gene>
    <name evidence="3" type="ORF">BP5796_11503</name>
</gene>
<feature type="region of interest" description="Disordered" evidence="1">
    <location>
        <begin position="551"/>
        <end position="654"/>
    </location>
</feature>
<feature type="compositionally biased region" description="Gly residues" evidence="1">
    <location>
        <begin position="573"/>
        <end position="585"/>
    </location>
</feature>
<dbReference type="SMART" id="SM00513">
    <property type="entry name" value="SAP"/>
    <property type="match status" value="1"/>
</dbReference>
<feature type="region of interest" description="Disordered" evidence="1">
    <location>
        <begin position="447"/>
        <end position="477"/>
    </location>
</feature>
<feature type="compositionally biased region" description="Polar residues" evidence="1">
    <location>
        <begin position="85"/>
        <end position="95"/>
    </location>
</feature>
<accession>A0A3D8QIS1</accession>
<organism evidence="3 4">
    <name type="scientific">Coleophoma crateriformis</name>
    <dbReference type="NCBI Taxonomy" id="565419"/>
    <lineage>
        <taxon>Eukaryota</taxon>
        <taxon>Fungi</taxon>
        <taxon>Dikarya</taxon>
        <taxon>Ascomycota</taxon>
        <taxon>Pezizomycotina</taxon>
        <taxon>Leotiomycetes</taxon>
        <taxon>Helotiales</taxon>
        <taxon>Dermateaceae</taxon>
        <taxon>Coleophoma</taxon>
    </lineage>
</organism>
<protein>
    <recommendedName>
        <fullName evidence="2">SAP domain-containing protein</fullName>
    </recommendedName>
</protein>
<dbReference type="EMBL" id="PDLN01000018">
    <property type="protein sequence ID" value="RDW61611.1"/>
    <property type="molecule type" value="Genomic_DNA"/>
</dbReference>
<feature type="region of interest" description="Disordered" evidence="1">
    <location>
        <begin position="38"/>
        <end position="181"/>
    </location>
</feature>